<feature type="chain" id="PRO_5035931520" evidence="1">
    <location>
        <begin position="18"/>
        <end position="175"/>
    </location>
</feature>
<protein>
    <submittedName>
        <fullName evidence="2">Uncharacterized protein</fullName>
    </submittedName>
</protein>
<reference evidence="2" key="1">
    <citation type="journal article" date="2021" name="J. Hered.">
        <title>Genome Assembly of Salicaceae Populus deltoides (Eastern Cottonwood) I-69 Based on Nanopore Sequencing and Hi-C Technologies.</title>
        <authorList>
            <person name="Bai S."/>
            <person name="Wu H."/>
            <person name="Zhang J."/>
            <person name="Pan Z."/>
            <person name="Zhao W."/>
            <person name="Li Z."/>
            <person name="Tong C."/>
        </authorList>
    </citation>
    <scope>NUCLEOTIDE SEQUENCE</scope>
    <source>
        <tissue evidence="2">Leaf</tissue>
    </source>
</reference>
<keyword evidence="1" id="KW-0732">Signal</keyword>
<evidence type="ECO:0000313" key="2">
    <source>
        <dbReference type="EMBL" id="KAH8491249.1"/>
    </source>
</evidence>
<comment type="caution">
    <text evidence="2">The sequence shown here is derived from an EMBL/GenBank/DDBJ whole genome shotgun (WGS) entry which is preliminary data.</text>
</comment>
<dbReference type="EMBL" id="JACEGQ020000013">
    <property type="protein sequence ID" value="KAH8491249.1"/>
    <property type="molecule type" value="Genomic_DNA"/>
</dbReference>
<evidence type="ECO:0000256" key="1">
    <source>
        <dbReference type="SAM" id="SignalP"/>
    </source>
</evidence>
<proteinExistence type="predicted"/>
<feature type="signal peptide" evidence="1">
    <location>
        <begin position="1"/>
        <end position="17"/>
    </location>
</feature>
<keyword evidence="3" id="KW-1185">Reference proteome</keyword>
<name>A0A8T2XCH7_POPDE</name>
<gene>
    <name evidence="2" type="ORF">H0E87_023413</name>
</gene>
<dbReference type="AlphaFoldDB" id="A0A8T2XCH7"/>
<organism evidence="2 3">
    <name type="scientific">Populus deltoides</name>
    <name type="common">Eastern poplar</name>
    <name type="synonym">Eastern cottonwood</name>
    <dbReference type="NCBI Taxonomy" id="3696"/>
    <lineage>
        <taxon>Eukaryota</taxon>
        <taxon>Viridiplantae</taxon>
        <taxon>Streptophyta</taxon>
        <taxon>Embryophyta</taxon>
        <taxon>Tracheophyta</taxon>
        <taxon>Spermatophyta</taxon>
        <taxon>Magnoliopsida</taxon>
        <taxon>eudicotyledons</taxon>
        <taxon>Gunneridae</taxon>
        <taxon>Pentapetalae</taxon>
        <taxon>rosids</taxon>
        <taxon>fabids</taxon>
        <taxon>Malpighiales</taxon>
        <taxon>Salicaceae</taxon>
        <taxon>Saliceae</taxon>
        <taxon>Populus</taxon>
    </lineage>
</organism>
<evidence type="ECO:0000313" key="3">
    <source>
        <dbReference type="Proteomes" id="UP000807159"/>
    </source>
</evidence>
<dbReference type="Proteomes" id="UP000807159">
    <property type="component" value="Chromosome 13"/>
</dbReference>
<sequence length="175" mass="19763">MGLIPLALLLMVLCCHHRQEYEHSTNRKILRLLEAFGFSREFRGVECTYFVFTCDLALLPVKPGLIAYADDPQAAAGVPLVLLESRTCLCPKRRDPTQSVGATAGLTRVIGGNKSEKILPSSKRSGDLLKINTLKSKNRWGFDFERSFKRFFLCGQMAINCLVEIWEENIQIQLE</sequence>
<accession>A0A8T2XCH7</accession>